<evidence type="ECO:0000256" key="1">
    <source>
        <dbReference type="SAM" id="Phobius"/>
    </source>
</evidence>
<dbReference type="AlphaFoldDB" id="A0A9X2J1Q8"/>
<dbReference type="InterPro" id="IPR036249">
    <property type="entry name" value="Thioredoxin-like_sf"/>
</dbReference>
<feature type="transmembrane region" description="Helical" evidence="1">
    <location>
        <begin position="281"/>
        <end position="305"/>
    </location>
</feature>
<dbReference type="Gene3D" id="3.40.30.10">
    <property type="entry name" value="Glutaredoxin"/>
    <property type="match status" value="1"/>
</dbReference>
<reference evidence="4" key="1">
    <citation type="submission" date="2022-06" db="EMBL/GenBank/DDBJ databases">
        <title>Sphingomicrobium sedimins sp. nov., a marine bacterium isolated from tidal flat.</title>
        <authorList>
            <person name="Kim C.-H."/>
            <person name="Yoo Y."/>
            <person name="Kim J.-J."/>
        </authorList>
    </citation>
    <scope>NUCLEOTIDE SEQUENCE</scope>
    <source>
        <strain evidence="4">GRR-S6-50</strain>
    </source>
</reference>
<proteinExistence type="predicted"/>
<dbReference type="InterPro" id="IPR035671">
    <property type="entry name" value="DsbD_gamma"/>
</dbReference>
<dbReference type="EMBL" id="JAMSHT010000001">
    <property type="protein sequence ID" value="MCM8557513.1"/>
    <property type="molecule type" value="Genomic_DNA"/>
</dbReference>
<feature type="transmembrane region" description="Helical" evidence="1">
    <location>
        <begin position="367"/>
        <end position="390"/>
    </location>
</feature>
<feature type="chain" id="PRO_5040786809" evidence="2">
    <location>
        <begin position="22"/>
        <end position="669"/>
    </location>
</feature>
<dbReference type="Pfam" id="PF11412">
    <property type="entry name" value="DsbD_N"/>
    <property type="match status" value="1"/>
</dbReference>
<dbReference type="GO" id="GO:0015035">
    <property type="term" value="F:protein-disulfide reductase activity"/>
    <property type="evidence" value="ECO:0007669"/>
    <property type="project" value="TreeGrafter"/>
</dbReference>
<dbReference type="GO" id="GO:0045454">
    <property type="term" value="P:cell redox homeostasis"/>
    <property type="evidence" value="ECO:0007669"/>
    <property type="project" value="TreeGrafter"/>
</dbReference>
<keyword evidence="2" id="KW-0732">Signal</keyword>
<feature type="transmembrane region" description="Helical" evidence="1">
    <location>
        <begin position="496"/>
        <end position="515"/>
    </location>
</feature>
<feature type="domain" description="Thiol:disulfide interchange protein DsbD N-terminal" evidence="3">
    <location>
        <begin position="36"/>
        <end position="149"/>
    </location>
</feature>
<sequence length="669" mass="70806">MLQRLLLLIAILFAAALPARAQQTNLLPSLVAETPADPDGGTVTLAIRFEGKPGWYGYWKNPGDAGLPLNVQWDLPDGVEVGEMRFPTPMRYEAAGLMSYIYRDTHAVLVEVETPATGATVLPIGAEMRWLACTDRLCVPERGEVKLLLPVGEGAERADEFDQYRRDLPRPLESEARWDVSGSTLSVALPIPESVGVGSPDLILERAEDGQTHLIDYGEPQRFRRSGEWLIADLALRDGAEPDRVAGLIKLGTGQGLEFVARAGDVPSGGEIVADKGSGAILYAILGALLGGLILNLMPCVFPVLAMKALHLAKAGSSEAYARRDALGYAAGAVVGTAALGLVLLGIRAGGDAVGWAFQLQDPRTIFILLLLAWAITLNLLGLFELPVLAGGFEAKGSFATGALAAFVATPCAGPFLGTALGTALILPPLAAVAVFASLGLGLALPFLAIGFIPALRNRMPKPGKWMETLKRWLALPMGLTVIACLWLLWRLAGPIGVTSGVLGLGLAAAALALFGRRVGMMRTAFALVLGIGVLGAIFLPNEPIKREVSVPGAIAWTPQAVDAAASAGRPVFVYFTADWCLSCKANERVAISRDSVTQAFDEADVAVFVADWTDGDAQITRFLEGRGRAGVPLYLWYAPGSNEPEELPQLLTPGMLTQRVEAAQSAAR</sequence>
<feature type="transmembrane region" description="Helical" evidence="1">
    <location>
        <begin position="402"/>
        <end position="427"/>
    </location>
</feature>
<dbReference type="CDD" id="cd02953">
    <property type="entry name" value="DsbDgamma"/>
    <property type="match status" value="1"/>
</dbReference>
<comment type="caution">
    <text evidence="4">The sequence shown here is derived from an EMBL/GenBank/DDBJ whole genome shotgun (WGS) entry which is preliminary data.</text>
</comment>
<dbReference type="PANTHER" id="PTHR32234:SF0">
    <property type="entry name" value="THIOL:DISULFIDE INTERCHANGE PROTEIN DSBD"/>
    <property type="match status" value="1"/>
</dbReference>
<dbReference type="SUPFAM" id="SSF52833">
    <property type="entry name" value="Thioredoxin-like"/>
    <property type="match status" value="1"/>
</dbReference>
<dbReference type="InterPro" id="IPR028250">
    <property type="entry name" value="DsbDN"/>
</dbReference>
<evidence type="ECO:0000313" key="4">
    <source>
        <dbReference type="EMBL" id="MCM8557513.1"/>
    </source>
</evidence>
<feature type="signal peptide" evidence="2">
    <location>
        <begin position="1"/>
        <end position="21"/>
    </location>
</feature>
<evidence type="ECO:0000259" key="3">
    <source>
        <dbReference type="Pfam" id="PF11412"/>
    </source>
</evidence>
<feature type="transmembrane region" description="Helical" evidence="1">
    <location>
        <begin position="433"/>
        <end position="453"/>
    </location>
</feature>
<name>A0A9X2J1Q8_9SPHN</name>
<feature type="transmembrane region" description="Helical" evidence="1">
    <location>
        <begin position="522"/>
        <end position="540"/>
    </location>
</feature>
<dbReference type="Proteomes" id="UP001155128">
    <property type="component" value="Unassembled WGS sequence"/>
</dbReference>
<dbReference type="PANTHER" id="PTHR32234">
    <property type="entry name" value="THIOL:DISULFIDE INTERCHANGE PROTEIN DSBD"/>
    <property type="match status" value="1"/>
</dbReference>
<dbReference type="Pfam" id="PF13899">
    <property type="entry name" value="Thioredoxin_7"/>
    <property type="match status" value="1"/>
</dbReference>
<protein>
    <submittedName>
        <fullName evidence="4">Thioredoxin family protein</fullName>
    </submittedName>
</protein>
<organism evidence="4 5">
    <name type="scientific">Sphingomicrobium sediminis</name>
    <dbReference type="NCBI Taxonomy" id="2950949"/>
    <lineage>
        <taxon>Bacteria</taxon>
        <taxon>Pseudomonadati</taxon>
        <taxon>Pseudomonadota</taxon>
        <taxon>Alphaproteobacteria</taxon>
        <taxon>Sphingomonadales</taxon>
        <taxon>Sphingomonadaceae</taxon>
        <taxon>Sphingomicrobium</taxon>
    </lineage>
</organism>
<dbReference type="RefSeq" id="WP_252113633.1">
    <property type="nucleotide sequence ID" value="NZ_JAMSHT010000001.1"/>
</dbReference>
<keyword evidence="5" id="KW-1185">Reference proteome</keyword>
<accession>A0A9X2J1Q8</accession>
<feature type="transmembrane region" description="Helical" evidence="1">
    <location>
        <begin position="473"/>
        <end position="490"/>
    </location>
</feature>
<evidence type="ECO:0000313" key="5">
    <source>
        <dbReference type="Proteomes" id="UP001155128"/>
    </source>
</evidence>
<gene>
    <name evidence="4" type="ORF">NDO55_06740</name>
</gene>
<keyword evidence="1" id="KW-1133">Transmembrane helix</keyword>
<keyword evidence="1" id="KW-0812">Transmembrane</keyword>
<keyword evidence="1" id="KW-0472">Membrane</keyword>
<evidence type="ECO:0000256" key="2">
    <source>
        <dbReference type="SAM" id="SignalP"/>
    </source>
</evidence>
<feature type="transmembrane region" description="Helical" evidence="1">
    <location>
        <begin position="326"/>
        <end position="347"/>
    </location>
</feature>